<dbReference type="InterPro" id="IPR006311">
    <property type="entry name" value="TAT_signal"/>
</dbReference>
<keyword evidence="5" id="KW-1185">Reference proteome</keyword>
<dbReference type="PANTHER" id="PTHR43649">
    <property type="entry name" value="ARABINOSE-BINDING PROTEIN-RELATED"/>
    <property type="match status" value="1"/>
</dbReference>
<accession>A0ABV6RF29</accession>
<dbReference type="RefSeq" id="WP_376982636.1">
    <property type="nucleotide sequence ID" value="NZ_JBHLSV010000027.1"/>
</dbReference>
<feature type="chain" id="PRO_5047027450" evidence="3">
    <location>
        <begin position="20"/>
        <end position="453"/>
    </location>
</feature>
<evidence type="ECO:0000313" key="5">
    <source>
        <dbReference type="Proteomes" id="UP001589793"/>
    </source>
</evidence>
<dbReference type="Gene3D" id="3.40.190.10">
    <property type="entry name" value="Periplasmic binding protein-like II"/>
    <property type="match status" value="1"/>
</dbReference>
<name>A0ABV6RF29_9MICO</name>
<protein>
    <submittedName>
        <fullName evidence="4">ABC transporter substrate-binding protein</fullName>
    </submittedName>
</protein>
<dbReference type="InterPro" id="IPR006059">
    <property type="entry name" value="SBP"/>
</dbReference>
<keyword evidence="2" id="KW-0813">Transport</keyword>
<evidence type="ECO:0000256" key="3">
    <source>
        <dbReference type="SAM" id="SignalP"/>
    </source>
</evidence>
<evidence type="ECO:0000313" key="4">
    <source>
        <dbReference type="EMBL" id="MFC0675605.1"/>
    </source>
</evidence>
<dbReference type="EMBL" id="JBHLSV010000027">
    <property type="protein sequence ID" value="MFC0675605.1"/>
    <property type="molecule type" value="Genomic_DNA"/>
</dbReference>
<feature type="signal peptide" evidence="3">
    <location>
        <begin position="1"/>
        <end position="19"/>
    </location>
</feature>
<gene>
    <name evidence="4" type="ORF">ACFFF6_16765</name>
</gene>
<dbReference type="PROSITE" id="PS51318">
    <property type="entry name" value="TAT"/>
    <property type="match status" value="1"/>
</dbReference>
<sequence>MIRRPGRRTVLAGAAAAAAAGLTGCLQNPNSSDSRIGGVETYSPGQSPGTGTVSIFGAFGGQEREGFEASLAGFTERTGITIDYTSDNDFSTTVRQRVGSGDIPDIGLFPQPGTLFDIVGQGVVVPIDVYLDFDAVNSTLIPGFLDSARLNGRVYAAPMRMACKSMIWYPKKAYEAAGYPEQPATMQELYQVTDQIKAGGIAPWSDGWNADPASGWVGTDWIEEFMLRVHGPDVYDDWVAHRIPFNAPEVVEVFDILGDLLKTEGNVLGGAATIVNTPFSEAPLPLFEDPARAMLVRQGNFVTGFLPADILANMDEEVGVMAMPTWEGGFEGQPILGGGDLAALMNLNDDTVEVMKFLTSDQFGAEWAAAGGWLSPHRTFDASLYADETTRRVATIAADAQVFRYDGSDLMPVSVGGGTFWEGMMSWIADEKTSQQVCDEIEASWPASGDEES</sequence>
<comment type="caution">
    <text evidence="4">The sequence shown here is derived from an EMBL/GenBank/DDBJ whole genome shotgun (WGS) entry which is preliminary data.</text>
</comment>
<dbReference type="InterPro" id="IPR050490">
    <property type="entry name" value="Bact_solute-bd_prot1"/>
</dbReference>
<organism evidence="4 5">
    <name type="scientific">Brachybacterium hainanense</name>
    <dbReference type="NCBI Taxonomy" id="1541174"/>
    <lineage>
        <taxon>Bacteria</taxon>
        <taxon>Bacillati</taxon>
        <taxon>Actinomycetota</taxon>
        <taxon>Actinomycetes</taxon>
        <taxon>Micrococcales</taxon>
        <taxon>Dermabacteraceae</taxon>
        <taxon>Brachybacterium</taxon>
    </lineage>
</organism>
<dbReference type="Pfam" id="PF01547">
    <property type="entry name" value="SBP_bac_1"/>
    <property type="match status" value="1"/>
</dbReference>
<keyword evidence="3" id="KW-0732">Signal</keyword>
<reference evidence="4 5" key="1">
    <citation type="submission" date="2024-09" db="EMBL/GenBank/DDBJ databases">
        <authorList>
            <person name="Sun Q."/>
            <person name="Mori K."/>
        </authorList>
    </citation>
    <scope>NUCLEOTIDE SEQUENCE [LARGE SCALE GENOMIC DNA]</scope>
    <source>
        <strain evidence="4 5">CICC 10874</strain>
    </source>
</reference>
<evidence type="ECO:0000256" key="1">
    <source>
        <dbReference type="ARBA" id="ARBA00008520"/>
    </source>
</evidence>
<evidence type="ECO:0000256" key="2">
    <source>
        <dbReference type="ARBA" id="ARBA00022448"/>
    </source>
</evidence>
<dbReference type="PROSITE" id="PS51257">
    <property type="entry name" value="PROKAR_LIPOPROTEIN"/>
    <property type="match status" value="1"/>
</dbReference>
<proteinExistence type="inferred from homology"/>
<dbReference type="PANTHER" id="PTHR43649:SF29">
    <property type="entry name" value="OSMOPROTECTIVE COMPOUNDS-BINDING PROTEIN GGTB"/>
    <property type="match status" value="1"/>
</dbReference>
<dbReference type="Proteomes" id="UP001589793">
    <property type="component" value="Unassembled WGS sequence"/>
</dbReference>
<comment type="similarity">
    <text evidence="1">Belongs to the bacterial solute-binding protein 1 family.</text>
</comment>
<dbReference type="SUPFAM" id="SSF53850">
    <property type="entry name" value="Periplasmic binding protein-like II"/>
    <property type="match status" value="1"/>
</dbReference>